<keyword evidence="2" id="KW-1185">Reference proteome</keyword>
<evidence type="ECO:0008006" key="3">
    <source>
        <dbReference type="Google" id="ProtNLM"/>
    </source>
</evidence>
<evidence type="ECO:0000313" key="2">
    <source>
        <dbReference type="Proteomes" id="UP000581688"/>
    </source>
</evidence>
<protein>
    <recommendedName>
        <fullName evidence="3">Spore coat protein</fullName>
    </recommendedName>
</protein>
<dbReference type="Proteomes" id="UP000581688">
    <property type="component" value="Unassembled WGS sequence"/>
</dbReference>
<accession>A0A841Q2J9</accession>
<name>A0A841Q2J9_9BACI</name>
<dbReference type="EMBL" id="JACHGH010000003">
    <property type="protein sequence ID" value="MBB6452695.1"/>
    <property type="molecule type" value="Genomic_DNA"/>
</dbReference>
<dbReference type="AlphaFoldDB" id="A0A841Q2J9"/>
<comment type="caution">
    <text evidence="1">The sequence shown here is derived from an EMBL/GenBank/DDBJ whole genome shotgun (WGS) entry which is preliminary data.</text>
</comment>
<dbReference type="RefSeq" id="WP_174495261.1">
    <property type="nucleotide sequence ID" value="NZ_CADDWK010000003.1"/>
</dbReference>
<reference evidence="1 2" key="1">
    <citation type="submission" date="2020-08" db="EMBL/GenBank/DDBJ databases">
        <title>Genomic Encyclopedia of Type Strains, Phase IV (KMG-IV): sequencing the most valuable type-strain genomes for metagenomic binning, comparative biology and taxonomic classification.</title>
        <authorList>
            <person name="Goeker M."/>
        </authorList>
    </citation>
    <scope>NUCLEOTIDE SEQUENCE [LARGE SCALE GENOMIC DNA]</scope>
    <source>
        <strain evidence="1 2">DSM 19612</strain>
    </source>
</reference>
<organism evidence="1 2">
    <name type="scientific">Salirhabdus euzebyi</name>
    <dbReference type="NCBI Taxonomy" id="394506"/>
    <lineage>
        <taxon>Bacteria</taxon>
        <taxon>Bacillati</taxon>
        <taxon>Bacillota</taxon>
        <taxon>Bacilli</taxon>
        <taxon>Bacillales</taxon>
        <taxon>Bacillaceae</taxon>
        <taxon>Salirhabdus</taxon>
    </lineage>
</organism>
<sequence length="62" mass="7212">MNDELYQHETLEMHELITFKSLCLTKATIMQALVTDEKLKSLMQQDASMHDKHINVLKSHLS</sequence>
<evidence type="ECO:0000313" key="1">
    <source>
        <dbReference type="EMBL" id="MBB6452695.1"/>
    </source>
</evidence>
<proteinExistence type="predicted"/>
<gene>
    <name evidence="1" type="ORF">HNQ94_001141</name>
</gene>